<dbReference type="GO" id="GO:0016787">
    <property type="term" value="F:hydrolase activity"/>
    <property type="evidence" value="ECO:0007669"/>
    <property type="project" value="UniProtKB-KW"/>
</dbReference>
<dbReference type="GO" id="GO:0004519">
    <property type="term" value="F:endonuclease activity"/>
    <property type="evidence" value="ECO:0007669"/>
    <property type="project" value="UniProtKB-KW"/>
</dbReference>
<reference evidence="3" key="1">
    <citation type="journal article" date="2020" name="Nat. Commun.">
        <title>Genome assembly of wild tea tree DASZ reveals pedigree and selection history of tea varieties.</title>
        <authorList>
            <person name="Zhang W."/>
            <person name="Zhang Y."/>
            <person name="Qiu H."/>
            <person name="Guo Y."/>
            <person name="Wan H."/>
            <person name="Zhang X."/>
            <person name="Scossa F."/>
            <person name="Alseekh S."/>
            <person name="Zhang Q."/>
            <person name="Wang P."/>
            <person name="Xu L."/>
            <person name="Schmidt M.H."/>
            <person name="Jia X."/>
            <person name="Li D."/>
            <person name="Zhu A."/>
            <person name="Guo F."/>
            <person name="Chen W."/>
            <person name="Ni D."/>
            <person name="Usadel B."/>
            <person name="Fernie A.R."/>
            <person name="Wen W."/>
        </authorList>
    </citation>
    <scope>NUCLEOTIDE SEQUENCE [LARGE SCALE GENOMIC DNA]</scope>
    <source>
        <strain evidence="3">cv. G240</strain>
    </source>
</reference>
<dbReference type="PROSITE" id="PS51072">
    <property type="entry name" value="MHD"/>
    <property type="match status" value="1"/>
</dbReference>
<gene>
    <name evidence="2" type="ORF">HYC85_011894</name>
</gene>
<keyword evidence="3" id="KW-1185">Reference proteome</keyword>
<dbReference type="InterPro" id="IPR041577">
    <property type="entry name" value="RT_RNaseH_2"/>
</dbReference>
<evidence type="ECO:0000259" key="1">
    <source>
        <dbReference type="PROSITE" id="PS51072"/>
    </source>
</evidence>
<evidence type="ECO:0000313" key="3">
    <source>
        <dbReference type="Proteomes" id="UP000593564"/>
    </source>
</evidence>
<dbReference type="PANTHER" id="PTHR48475:SF2">
    <property type="entry name" value="RIBONUCLEASE H"/>
    <property type="match status" value="1"/>
</dbReference>
<sequence length="409" mass="45480">MSPRASIGVQSEVPTPSCFVEAMGGLCSKIRDLAQQQKLCFGGEVVSSPAVVHSQVWLRIYGTATNVEIELPIPADATNPNVRTSLGSASYAPKKDALIWKIKSFPGGKMRVYLNFFSVYCLLEYMLRAEYTLPSITSEDAASKRKAPIHVKFEIPYFAVSGIQVRYLKIIEKSGYQALPCVRYITMAGEYASFGLEYAYPQVSKFKSQLLMAGKSGFGSLLSLGHSPGKTYRIHMKGPGGRGEVEVTVSRVVEEYEAALADLKKYLTTAPVLSNPEPGKELFLYLAVSKHAISAVLIREEKWEQRAVYYVSKTLVDAETRYLPLEKLALALVMASKKLNHYFQAHKIVVLTERPLKSLLQQGDLTGRIARWAVTLGQYDLEYRLRTAIKGHILAEFTPESIEHRAPLS</sequence>
<organism evidence="2 3">
    <name type="scientific">Camellia sinensis</name>
    <name type="common">Tea plant</name>
    <name type="synonym">Thea sinensis</name>
    <dbReference type="NCBI Taxonomy" id="4442"/>
    <lineage>
        <taxon>Eukaryota</taxon>
        <taxon>Viridiplantae</taxon>
        <taxon>Streptophyta</taxon>
        <taxon>Embryophyta</taxon>
        <taxon>Tracheophyta</taxon>
        <taxon>Spermatophyta</taxon>
        <taxon>Magnoliopsida</taxon>
        <taxon>eudicotyledons</taxon>
        <taxon>Gunneridae</taxon>
        <taxon>Pentapetalae</taxon>
        <taxon>asterids</taxon>
        <taxon>Ericales</taxon>
        <taxon>Theaceae</taxon>
        <taxon>Camellia</taxon>
    </lineage>
</organism>
<dbReference type="InterPro" id="IPR028565">
    <property type="entry name" value="MHD"/>
</dbReference>
<feature type="domain" description="MHD" evidence="1">
    <location>
        <begin position="1"/>
        <end position="194"/>
    </location>
</feature>
<dbReference type="PANTHER" id="PTHR48475">
    <property type="entry name" value="RIBONUCLEASE H"/>
    <property type="match status" value="1"/>
</dbReference>
<dbReference type="Gene3D" id="3.10.20.370">
    <property type="match status" value="1"/>
</dbReference>
<dbReference type="AlphaFoldDB" id="A0A7J7HCD4"/>
<dbReference type="SUPFAM" id="SSF49447">
    <property type="entry name" value="Second domain of Mu2 adaptin subunit (ap50) of ap2 adaptor"/>
    <property type="match status" value="1"/>
</dbReference>
<name>A0A7J7HCD4_CAMSI</name>
<dbReference type="EMBL" id="JACBKZ010000005">
    <property type="protein sequence ID" value="KAF5949901.1"/>
    <property type="molecule type" value="Genomic_DNA"/>
</dbReference>
<dbReference type="Pfam" id="PF17919">
    <property type="entry name" value="RT_RNaseH_2"/>
    <property type="match status" value="1"/>
</dbReference>
<dbReference type="SUPFAM" id="SSF56672">
    <property type="entry name" value="DNA/RNA polymerases"/>
    <property type="match status" value="1"/>
</dbReference>
<dbReference type="Proteomes" id="UP000593564">
    <property type="component" value="Unassembled WGS sequence"/>
</dbReference>
<dbReference type="InterPro" id="IPR036168">
    <property type="entry name" value="AP2_Mu_C_sf"/>
</dbReference>
<dbReference type="Gene3D" id="2.60.40.1170">
    <property type="entry name" value="Mu homology domain, subdomain B"/>
    <property type="match status" value="1"/>
</dbReference>
<comment type="caution">
    <text evidence="2">The sequence shown here is derived from an EMBL/GenBank/DDBJ whole genome shotgun (WGS) entry which is preliminary data.</text>
</comment>
<evidence type="ECO:0000313" key="2">
    <source>
        <dbReference type="EMBL" id="KAF5949901.1"/>
    </source>
</evidence>
<dbReference type="Pfam" id="PF00928">
    <property type="entry name" value="Adap_comp_sub"/>
    <property type="match status" value="1"/>
</dbReference>
<dbReference type="InterPro" id="IPR043502">
    <property type="entry name" value="DNA/RNA_pol_sf"/>
</dbReference>
<proteinExistence type="predicted"/>
<dbReference type="GO" id="GO:0003964">
    <property type="term" value="F:RNA-directed DNA polymerase activity"/>
    <property type="evidence" value="ECO:0007669"/>
    <property type="project" value="UniProtKB-KW"/>
</dbReference>
<reference evidence="2 3" key="2">
    <citation type="submission" date="2020-07" db="EMBL/GenBank/DDBJ databases">
        <title>Genome assembly of wild tea tree DASZ reveals pedigree and selection history of tea varieties.</title>
        <authorList>
            <person name="Zhang W."/>
        </authorList>
    </citation>
    <scope>NUCLEOTIDE SEQUENCE [LARGE SCALE GENOMIC DNA]</scope>
    <source>
        <strain evidence="3">cv. G240</strain>
        <tissue evidence="2">Leaf</tissue>
    </source>
</reference>
<protein>
    <recommendedName>
        <fullName evidence="1">MHD domain-containing protein</fullName>
    </recommendedName>
</protein>
<accession>A0A7J7HCD4</accession>